<keyword evidence="8" id="KW-0472">Membrane</keyword>
<keyword evidence="13" id="KW-1185">Reference proteome</keyword>
<evidence type="ECO:0000313" key="11">
    <source>
        <dbReference type="EMBL" id="SGZ50204.1"/>
    </source>
</evidence>
<evidence type="ECO:0000256" key="2">
    <source>
        <dbReference type="ARBA" id="ARBA00005699"/>
    </source>
</evidence>
<sequence length="125" mass="13402">MSAIINKATGFVNSAVAKSTQLANCAVYWGKVGAEVVKVVYKAEGLAPPSQAQFQKTYQSWFNVLKTPTEQKALLKKLSSVEANKATAAKVAIYGVQALAFFSVGEVIGRRSLFGYPSVGHAEHH</sequence>
<gene>
    <name evidence="11" type="ORF">SAMEA4029009_CIC11G00000000135</name>
    <name evidence="10" type="ORF">SAMEA4029010_CIC11G00000005653</name>
</gene>
<evidence type="ECO:0000256" key="9">
    <source>
        <dbReference type="ARBA" id="ARBA00023310"/>
    </source>
</evidence>
<keyword evidence="7" id="KW-0496">Mitochondrion</keyword>
<evidence type="ECO:0000256" key="6">
    <source>
        <dbReference type="ARBA" id="ARBA00023065"/>
    </source>
</evidence>
<evidence type="ECO:0000313" key="10">
    <source>
        <dbReference type="EMBL" id="SGZ46777.1"/>
    </source>
</evidence>
<evidence type="ECO:0000256" key="7">
    <source>
        <dbReference type="ARBA" id="ARBA00023128"/>
    </source>
</evidence>
<evidence type="ECO:0000256" key="8">
    <source>
        <dbReference type="ARBA" id="ARBA00023136"/>
    </source>
</evidence>
<dbReference type="AlphaFoldDB" id="A0A1L0B952"/>
<dbReference type="STRING" id="45354.A0A1L0B952"/>
<dbReference type="EMBL" id="LT635756">
    <property type="protein sequence ID" value="SGZ46777.1"/>
    <property type="molecule type" value="Genomic_DNA"/>
</dbReference>
<evidence type="ECO:0000256" key="4">
    <source>
        <dbReference type="ARBA" id="ARBA00022547"/>
    </source>
</evidence>
<dbReference type="Pfam" id="PF04718">
    <property type="entry name" value="ATP-synt_G"/>
    <property type="match status" value="1"/>
</dbReference>
<comment type="similarity">
    <text evidence="2">Belongs to the ATPase g subunit family.</text>
</comment>
<dbReference type="GO" id="GO:0015986">
    <property type="term" value="P:proton motive force-driven ATP synthesis"/>
    <property type="evidence" value="ECO:0007669"/>
    <property type="project" value="InterPro"/>
</dbReference>
<dbReference type="GO" id="GO:0045259">
    <property type="term" value="C:proton-transporting ATP synthase complex"/>
    <property type="evidence" value="ECO:0007669"/>
    <property type="project" value="UniProtKB-KW"/>
</dbReference>
<dbReference type="GO" id="GO:0031966">
    <property type="term" value="C:mitochondrial membrane"/>
    <property type="evidence" value="ECO:0007669"/>
    <property type="project" value="UniProtKB-SubCell"/>
</dbReference>
<accession>A0A1L0B952</accession>
<keyword evidence="3" id="KW-0813">Transport</keyword>
<keyword evidence="6" id="KW-0406">Ion transport</keyword>
<evidence type="ECO:0000313" key="12">
    <source>
        <dbReference type="Proteomes" id="UP000182259"/>
    </source>
</evidence>
<protein>
    <submittedName>
        <fullName evidence="11">CIC11C00000000135</fullName>
    </submittedName>
    <submittedName>
        <fullName evidence="10">CIC11C00000005653</fullName>
    </submittedName>
</protein>
<evidence type="ECO:0000256" key="3">
    <source>
        <dbReference type="ARBA" id="ARBA00022448"/>
    </source>
</evidence>
<proteinExistence type="inferred from homology"/>
<dbReference type="EMBL" id="LT635764">
    <property type="protein sequence ID" value="SGZ50204.1"/>
    <property type="molecule type" value="Genomic_DNA"/>
</dbReference>
<keyword evidence="9" id="KW-0066">ATP synthesis</keyword>
<dbReference type="Proteomes" id="UP000182259">
    <property type="component" value="Chromosome I"/>
</dbReference>
<dbReference type="Proteomes" id="UP000182334">
    <property type="component" value="Chromosome I"/>
</dbReference>
<name>A0A1L0B952_9ASCO</name>
<evidence type="ECO:0000313" key="13">
    <source>
        <dbReference type="Proteomes" id="UP000182334"/>
    </source>
</evidence>
<organism evidence="10 13">
    <name type="scientific">Sungouiella intermedia</name>
    <dbReference type="NCBI Taxonomy" id="45354"/>
    <lineage>
        <taxon>Eukaryota</taxon>
        <taxon>Fungi</taxon>
        <taxon>Dikarya</taxon>
        <taxon>Ascomycota</taxon>
        <taxon>Saccharomycotina</taxon>
        <taxon>Pichiomycetes</taxon>
        <taxon>Metschnikowiaceae</taxon>
        <taxon>Sungouiella</taxon>
    </lineage>
</organism>
<evidence type="ECO:0000256" key="5">
    <source>
        <dbReference type="ARBA" id="ARBA00022781"/>
    </source>
</evidence>
<reference evidence="12 13" key="1">
    <citation type="submission" date="2016-10" db="EMBL/GenBank/DDBJ databases">
        <authorList>
            <person name="de Groot N.N."/>
        </authorList>
    </citation>
    <scope>NUCLEOTIDE SEQUENCE [LARGE SCALE GENOMIC DNA]</scope>
    <source>
        <strain evidence="10 13">CBS 141442</strain>
        <strain evidence="11 12">PYCC 4715</strain>
    </source>
</reference>
<dbReference type="OrthoDB" id="437at2759"/>
<evidence type="ECO:0000256" key="1">
    <source>
        <dbReference type="ARBA" id="ARBA00004325"/>
    </source>
</evidence>
<keyword evidence="5" id="KW-0375">Hydrogen ion transport</keyword>
<keyword evidence="4" id="KW-0138">CF(0)</keyword>
<dbReference type="InterPro" id="IPR006808">
    <property type="entry name" value="ATP_synth_F0_gsu_mt"/>
</dbReference>
<comment type="subcellular location">
    <subcellularLocation>
        <location evidence="1">Mitochondrion membrane</location>
    </subcellularLocation>
</comment>
<dbReference type="GO" id="GO:0015078">
    <property type="term" value="F:proton transmembrane transporter activity"/>
    <property type="evidence" value="ECO:0007669"/>
    <property type="project" value="InterPro"/>
</dbReference>